<dbReference type="EMBL" id="PEIB01000038">
    <property type="protein sequence ID" value="RXJ71333.1"/>
    <property type="molecule type" value="Genomic_DNA"/>
</dbReference>
<dbReference type="GO" id="GO:0045905">
    <property type="term" value="P:positive regulation of translational termination"/>
    <property type="evidence" value="ECO:0007669"/>
    <property type="project" value="TreeGrafter"/>
</dbReference>
<dbReference type="PANTHER" id="PTHR12480:SF6">
    <property type="entry name" value="2-OXOGLUTARATE AND IRON-DEPENDENT OXYGENASE JMJD4"/>
    <property type="match status" value="1"/>
</dbReference>
<reference evidence="2 3" key="1">
    <citation type="submission" date="2017-10" db="EMBL/GenBank/DDBJ databases">
        <title>Nyctiphanis sp. nov., isolated from the stomach of the euphausiid Nyctiphanes simplex (Hansen, 1911) in the Gulf of California.</title>
        <authorList>
            <person name="Gomez-Gil B."/>
            <person name="Aguilar-Mendez M."/>
            <person name="Lopez-Cortes A."/>
            <person name="Gomez-Gutierrez J."/>
            <person name="Roque A."/>
            <person name="Lang E."/>
            <person name="Gonzalez-Castillo A."/>
        </authorList>
    </citation>
    <scope>NUCLEOTIDE SEQUENCE [LARGE SCALE GENOMIC DNA]</scope>
    <source>
        <strain evidence="2 3">CAIM 600</strain>
    </source>
</reference>
<dbReference type="Gene3D" id="2.60.120.650">
    <property type="entry name" value="Cupin"/>
    <property type="match status" value="1"/>
</dbReference>
<feature type="domain" description="JmjC" evidence="1">
    <location>
        <begin position="86"/>
        <end position="223"/>
    </location>
</feature>
<dbReference type="AlphaFoldDB" id="A0A4Q0YLM7"/>
<keyword evidence="3" id="KW-1185">Reference proteome</keyword>
<evidence type="ECO:0000313" key="3">
    <source>
        <dbReference type="Proteomes" id="UP000290287"/>
    </source>
</evidence>
<sequence length="240" mass="27995">MIEYNVSDFDPDNVNLDIPFIVRSYGAHWLIRDILTFENLQSVFKNVVVPQTDMVDKTVFWANIREFFERNRADKNTYIQNWQFLLDLPELADTFVVPKQFRCFLDEFSLNEHIALEGSLLLSWAFIGLKGSHTTLHQDVADTSAWNVSLYGRKSWSFFCPEFNPESDRDKPTICIQNPGDLIYTPANWWHSVENLEATISITQNFIRPEKLSSFGNFVKANFDEDISSFIKDREPKVFT</sequence>
<proteinExistence type="predicted"/>
<evidence type="ECO:0000259" key="1">
    <source>
        <dbReference type="PROSITE" id="PS51184"/>
    </source>
</evidence>
<dbReference type="PANTHER" id="PTHR12480">
    <property type="entry name" value="ARGININE DEMETHYLASE AND LYSYL-HYDROXYLASE JMJD"/>
    <property type="match status" value="1"/>
</dbReference>
<dbReference type="OrthoDB" id="479699at2"/>
<dbReference type="GO" id="GO:0043565">
    <property type="term" value="F:sequence-specific DNA binding"/>
    <property type="evidence" value="ECO:0007669"/>
    <property type="project" value="TreeGrafter"/>
</dbReference>
<dbReference type="SMART" id="SM00558">
    <property type="entry name" value="JmjC"/>
    <property type="match status" value="1"/>
</dbReference>
<dbReference type="GO" id="GO:0016706">
    <property type="term" value="F:2-oxoglutarate-dependent dioxygenase activity"/>
    <property type="evidence" value="ECO:0007669"/>
    <property type="project" value="TreeGrafter"/>
</dbReference>
<comment type="caution">
    <text evidence="2">The sequence shown here is derived from an EMBL/GenBank/DDBJ whole genome shotgun (WGS) entry which is preliminary data.</text>
</comment>
<dbReference type="Pfam" id="PF02373">
    <property type="entry name" value="JmjC"/>
    <property type="match status" value="1"/>
</dbReference>
<dbReference type="InterPro" id="IPR003347">
    <property type="entry name" value="JmjC_dom"/>
</dbReference>
<accession>A0A4Q0YLM7</accession>
<dbReference type="Proteomes" id="UP000290287">
    <property type="component" value="Unassembled WGS sequence"/>
</dbReference>
<protein>
    <recommendedName>
        <fullName evidence="1">JmjC domain-containing protein</fullName>
    </recommendedName>
</protein>
<dbReference type="PROSITE" id="PS51184">
    <property type="entry name" value="JMJC"/>
    <property type="match status" value="1"/>
</dbReference>
<dbReference type="InterPro" id="IPR050910">
    <property type="entry name" value="JMJD6_ArgDemeth/LysHydrox"/>
</dbReference>
<dbReference type="SUPFAM" id="SSF51197">
    <property type="entry name" value="Clavaminate synthase-like"/>
    <property type="match status" value="1"/>
</dbReference>
<dbReference type="RefSeq" id="WP_129123899.1">
    <property type="nucleotide sequence ID" value="NZ_PEIB01000038.1"/>
</dbReference>
<organism evidence="2 3">
    <name type="scientific">Veronia nyctiphanis</name>
    <dbReference type="NCBI Taxonomy" id="1278244"/>
    <lineage>
        <taxon>Bacteria</taxon>
        <taxon>Pseudomonadati</taxon>
        <taxon>Pseudomonadota</taxon>
        <taxon>Gammaproteobacteria</taxon>
        <taxon>Vibrionales</taxon>
        <taxon>Vibrionaceae</taxon>
        <taxon>Veronia</taxon>
    </lineage>
</organism>
<evidence type="ECO:0000313" key="2">
    <source>
        <dbReference type="EMBL" id="RXJ71333.1"/>
    </source>
</evidence>
<gene>
    <name evidence="2" type="ORF">CS022_21120</name>
</gene>
<name>A0A4Q0YLM7_9GAMM</name>
<dbReference type="GO" id="GO:0005737">
    <property type="term" value="C:cytoplasm"/>
    <property type="evidence" value="ECO:0007669"/>
    <property type="project" value="TreeGrafter"/>
</dbReference>